<gene>
    <name evidence="1" type="ORF">CRHIZ90672A_00012834</name>
</gene>
<dbReference type="Proteomes" id="UP000696573">
    <property type="component" value="Unassembled WGS sequence"/>
</dbReference>
<evidence type="ECO:0000313" key="2">
    <source>
        <dbReference type="Proteomes" id="UP000696573"/>
    </source>
</evidence>
<dbReference type="EMBL" id="CABFNQ020000682">
    <property type="protein sequence ID" value="CAH0022713.1"/>
    <property type="molecule type" value="Genomic_DNA"/>
</dbReference>
<name>A0A9N9VCP7_9HYPO</name>
<accession>A0A9N9VCP7</accession>
<comment type="caution">
    <text evidence="1">The sequence shown here is derived from an EMBL/GenBank/DDBJ whole genome shotgun (WGS) entry which is preliminary data.</text>
</comment>
<dbReference type="AlphaFoldDB" id="A0A9N9VCP7"/>
<proteinExistence type="predicted"/>
<evidence type="ECO:0000313" key="1">
    <source>
        <dbReference type="EMBL" id="CAH0022713.1"/>
    </source>
</evidence>
<keyword evidence="2" id="KW-1185">Reference proteome</keyword>
<protein>
    <submittedName>
        <fullName evidence="1">Uncharacterized protein</fullName>
    </submittedName>
</protein>
<reference evidence="1" key="1">
    <citation type="submission" date="2021-10" db="EMBL/GenBank/DDBJ databases">
        <authorList>
            <person name="Piombo E."/>
        </authorList>
    </citation>
    <scope>NUCLEOTIDE SEQUENCE</scope>
</reference>
<organism evidence="1 2">
    <name type="scientific">Clonostachys rhizophaga</name>
    <dbReference type="NCBI Taxonomy" id="160324"/>
    <lineage>
        <taxon>Eukaryota</taxon>
        <taxon>Fungi</taxon>
        <taxon>Dikarya</taxon>
        <taxon>Ascomycota</taxon>
        <taxon>Pezizomycotina</taxon>
        <taxon>Sordariomycetes</taxon>
        <taxon>Hypocreomycetidae</taxon>
        <taxon>Hypocreales</taxon>
        <taxon>Bionectriaceae</taxon>
        <taxon>Clonostachys</taxon>
    </lineage>
</organism>
<sequence>MDLWTPVLDVFCRPLQRSIVRLPLPAPPLIGKSARHDEANDEMGLGGLAVLDPCLTELASSVFERGTNLSNMS</sequence>